<proteinExistence type="predicted"/>
<evidence type="ECO:0000313" key="2">
    <source>
        <dbReference type="EMBL" id="KAF5736632.1"/>
    </source>
</evidence>
<protein>
    <submittedName>
        <fullName evidence="2">UV radiation resistance-associatedprotein isoform X1</fullName>
    </submittedName>
</protein>
<comment type="caution">
    <text evidence="2">The sequence shown here is derived from an EMBL/GenBank/DDBJ whole genome shotgun (WGS) entry which is preliminary data.</text>
</comment>
<sequence length="190" mass="22015">MDRDRPLSAELKKRDPENEKVIEWEDYEQEVARLWSLSSALREAKEKKRCLKEKLEALIQLGFVWVEVKAESLGRINTLDEMHARVEAKRSLMEKMLMHTKIAATDAKRNEERLSMEVGSLLVACTALSAANKQLQESRRFIDGERGYSHLLNMQTMLRVRQQYMISQVSLLYSVKNSVGPAQEQELESF</sequence>
<dbReference type="PANTHER" id="PTHR15157">
    <property type="entry name" value="UV RADIATION RESISTANCE-ASSOCIATED GENE PROTEIN"/>
    <property type="match status" value="1"/>
</dbReference>
<evidence type="ECO:0000256" key="1">
    <source>
        <dbReference type="SAM" id="Coils"/>
    </source>
</evidence>
<reference evidence="2 3" key="1">
    <citation type="journal article" date="2020" name="Nat. Commun.">
        <title>Genome of Tripterygium wilfordii and identification of cytochrome P450 involved in triptolide biosynthesis.</title>
        <authorList>
            <person name="Tu L."/>
            <person name="Su P."/>
            <person name="Zhang Z."/>
            <person name="Gao L."/>
            <person name="Wang J."/>
            <person name="Hu T."/>
            <person name="Zhou J."/>
            <person name="Zhang Y."/>
            <person name="Zhao Y."/>
            <person name="Liu Y."/>
            <person name="Song Y."/>
            <person name="Tong Y."/>
            <person name="Lu Y."/>
            <person name="Yang J."/>
            <person name="Xu C."/>
            <person name="Jia M."/>
            <person name="Peters R.J."/>
            <person name="Huang L."/>
            <person name="Gao W."/>
        </authorList>
    </citation>
    <scope>NUCLEOTIDE SEQUENCE [LARGE SCALE GENOMIC DNA]</scope>
    <source>
        <strain evidence="3">cv. XIE 37</strain>
        <tissue evidence="2">Leaf</tissue>
    </source>
</reference>
<dbReference type="AlphaFoldDB" id="A0A7J7CR93"/>
<name>A0A7J7CR93_TRIWF</name>
<dbReference type="GO" id="GO:0035493">
    <property type="term" value="P:SNARE complex assembly"/>
    <property type="evidence" value="ECO:0007669"/>
    <property type="project" value="TreeGrafter"/>
</dbReference>
<dbReference type="GO" id="GO:0000149">
    <property type="term" value="F:SNARE binding"/>
    <property type="evidence" value="ECO:0007669"/>
    <property type="project" value="TreeGrafter"/>
</dbReference>
<dbReference type="PANTHER" id="PTHR15157:SF24">
    <property type="entry name" value="VACUOLAR PROTEIN SORTING 38"/>
    <property type="match status" value="1"/>
</dbReference>
<organism evidence="2 3">
    <name type="scientific">Tripterygium wilfordii</name>
    <name type="common">Thunder God vine</name>
    <dbReference type="NCBI Taxonomy" id="458696"/>
    <lineage>
        <taxon>Eukaryota</taxon>
        <taxon>Viridiplantae</taxon>
        <taxon>Streptophyta</taxon>
        <taxon>Embryophyta</taxon>
        <taxon>Tracheophyta</taxon>
        <taxon>Spermatophyta</taxon>
        <taxon>Magnoliopsida</taxon>
        <taxon>eudicotyledons</taxon>
        <taxon>Gunneridae</taxon>
        <taxon>Pentapetalae</taxon>
        <taxon>rosids</taxon>
        <taxon>fabids</taxon>
        <taxon>Celastrales</taxon>
        <taxon>Celastraceae</taxon>
        <taxon>Tripterygium</taxon>
    </lineage>
</organism>
<evidence type="ECO:0000313" key="3">
    <source>
        <dbReference type="Proteomes" id="UP000593562"/>
    </source>
</evidence>
<dbReference type="EMBL" id="JAAARO010000014">
    <property type="protein sequence ID" value="KAF5736632.1"/>
    <property type="molecule type" value="Genomic_DNA"/>
</dbReference>
<dbReference type="InParanoid" id="A0A7J7CR93"/>
<accession>A0A7J7CR93</accession>
<keyword evidence="1" id="KW-0175">Coiled coil</keyword>
<dbReference type="GO" id="GO:0000323">
    <property type="term" value="C:lytic vacuole"/>
    <property type="evidence" value="ECO:0007669"/>
    <property type="project" value="TreeGrafter"/>
</dbReference>
<keyword evidence="3" id="KW-1185">Reference proteome</keyword>
<feature type="coiled-coil region" evidence="1">
    <location>
        <begin position="34"/>
        <end position="61"/>
    </location>
</feature>
<dbReference type="GO" id="GO:0005768">
    <property type="term" value="C:endosome"/>
    <property type="evidence" value="ECO:0007669"/>
    <property type="project" value="TreeGrafter"/>
</dbReference>
<dbReference type="Proteomes" id="UP000593562">
    <property type="component" value="Unassembled WGS sequence"/>
</dbReference>
<gene>
    <name evidence="2" type="ORF">HS088_TW14G00779</name>
</gene>